<keyword evidence="3" id="KW-0786">Thiamine pyrophosphate</keyword>
<dbReference type="GO" id="GO:0000287">
    <property type="term" value="F:magnesium ion binding"/>
    <property type="evidence" value="ECO:0007669"/>
    <property type="project" value="UniProtKB-ARBA"/>
</dbReference>
<dbReference type="Pfam" id="PF03894">
    <property type="entry name" value="XFP"/>
    <property type="match status" value="1"/>
</dbReference>
<dbReference type="PROSITE" id="PS60003">
    <property type="entry name" value="PHOSPHOKETOLASE_2"/>
    <property type="match status" value="1"/>
</dbReference>
<dbReference type="EMBL" id="AP006619">
    <property type="protein sequence ID" value="BAD60638.1"/>
    <property type="molecule type" value="Genomic_DNA"/>
</dbReference>
<dbReference type="PANTHER" id="PTHR31273">
    <property type="entry name" value="PHOSPHOKETOLASE-RELATED"/>
    <property type="match status" value="1"/>
</dbReference>
<evidence type="ECO:0000256" key="1">
    <source>
        <dbReference type="ARBA" id="ARBA00001964"/>
    </source>
</evidence>
<proteinExistence type="inferred from homology"/>
<dbReference type="NCBIfam" id="NF003616">
    <property type="entry name" value="PRK05261.1-1"/>
    <property type="match status" value="1"/>
</dbReference>
<sequence length="709" mass="74003">MTTDWTTQVAAAAASVTAAEVDTARRALDYLCLAQLYLRDNVTLSTPLQPGHVKPAPAGHWGVCPPVNAVLAALGPYRRMPGTDVRVVHGGGHAGPSALAHAWITGALDTGEDAFGHTEVDLARLCAQFPRTRFGGEITPLIPGHDHLGGQLGPALAIAHGMGLDAPDRLVVAVIGDGECETGATAAAWLGARALIGTGTHGRVLPVILANGLRMGSASLLAALDPCDLARHLGGLGYEVITAGPSTDEITAAVARALTGLRPLQYGPSTVVVVTVDKGHGVPKTVAGQQIAQTPRVHKVPLRNPRDDNAEFVALERWLSGYRPQELFTGGAPTATVRRALAPAATGRVELHAPRGCIAAASAVADRVAGADFGAAITATLRELNTVYGLRVFSPDELASNRIELGAPDSGWTIEVLNEELCHAWAQGYQATGRRGVVVGYEAFAPITASLLAQQLLAHRLAAAAGRPPGPSLVYLLTSLGWHNTITHANPGLIDIAIGTADPSVHIYLPADATRTAAALTFAVRKLGRASLVVASKHPMPAHPHTTIDAELRDGYAVWPHIADDLDPEMVLVSIGDIAARELTRAATTITATRTATRLRYLHIHDLTSLGAPGRRDAAISAADFERLFPPGAAVLIATTCHPAAVHALLGERGAPRTVVVRGWANPPLPMSHDELLDHTGIAATALHEAALALLDSTTCDPLIRQGAR</sequence>
<geneLocation type="plasmid" evidence="7 8">
    <name>pNF1</name>
</geneLocation>
<evidence type="ECO:0000313" key="8">
    <source>
        <dbReference type="Proteomes" id="UP000006820"/>
    </source>
</evidence>
<dbReference type="Pfam" id="PF09363">
    <property type="entry name" value="XFP_C"/>
    <property type="match status" value="1"/>
</dbReference>
<comment type="cofactor">
    <cofactor evidence="1">
        <name>thiamine diphosphate</name>
        <dbReference type="ChEBI" id="CHEBI:58937"/>
    </cofactor>
</comment>
<dbReference type="eggNOG" id="COG3957">
    <property type="taxonomic scope" value="Bacteria"/>
</dbReference>
<dbReference type="HOGENOM" id="CLU_013954_2_0_11"/>
<keyword evidence="4" id="KW-0456">Lyase</keyword>
<dbReference type="Gene3D" id="3.40.50.920">
    <property type="match status" value="1"/>
</dbReference>
<dbReference type="InterPro" id="IPR019789">
    <property type="entry name" value="Xul5P/Fru6P_PKetolase_ThDP_BS"/>
</dbReference>
<dbReference type="Pfam" id="PF09364">
    <property type="entry name" value="XFP_N"/>
    <property type="match status" value="1"/>
</dbReference>
<evidence type="ECO:0000313" key="7">
    <source>
        <dbReference type="EMBL" id="BAD60638.1"/>
    </source>
</evidence>
<dbReference type="InterPro" id="IPR009014">
    <property type="entry name" value="Transketo_C/PFOR_II"/>
</dbReference>
<dbReference type="GeneID" id="61136342"/>
<accession>Q5YMF3</accession>
<protein>
    <submittedName>
        <fullName evidence="7">Putative phosphoketolase</fullName>
    </submittedName>
</protein>
<reference evidence="7 8" key="1">
    <citation type="journal article" date="2004" name="Proc. Natl. Acad. Sci. U.S.A.">
        <title>The complete genomic sequence of Nocardia farcinica IFM 10152.</title>
        <authorList>
            <person name="Ishikawa J."/>
            <person name="Yamashita A."/>
            <person name="Mikami Y."/>
            <person name="Hoshino Y."/>
            <person name="Kurita H."/>
            <person name="Hotta K."/>
            <person name="Shiba T."/>
            <person name="Hattori M."/>
        </authorList>
    </citation>
    <scope>NUCLEOTIDE SEQUENCE [LARGE SCALE GENOMIC DNA]</scope>
    <source>
        <strain evidence="7 8">IFM 10152</strain>
        <plasmid evidence="8">Plasmid pNF1</plasmid>
    </source>
</reference>
<evidence type="ECO:0000256" key="4">
    <source>
        <dbReference type="ARBA" id="ARBA00023239"/>
    </source>
</evidence>
<evidence type="ECO:0000256" key="2">
    <source>
        <dbReference type="ARBA" id="ARBA00005623"/>
    </source>
</evidence>
<dbReference type="AlphaFoldDB" id="Q5YMF3"/>
<dbReference type="GO" id="GO:0005975">
    <property type="term" value="P:carbohydrate metabolic process"/>
    <property type="evidence" value="ECO:0007669"/>
    <property type="project" value="InterPro"/>
</dbReference>
<dbReference type="Gene3D" id="3.40.50.970">
    <property type="match status" value="2"/>
</dbReference>
<dbReference type="InterPro" id="IPR029061">
    <property type="entry name" value="THDP-binding"/>
</dbReference>
<name>Q5YMF3_NOCFA</name>
<keyword evidence="7" id="KW-0614">Plasmid</keyword>
<feature type="domain" description="Xylulose 5-phosphate/Fructose 6-phosphate phosphoketolase C-terminal" evidence="5">
    <location>
        <begin position="550"/>
        <end position="665"/>
    </location>
</feature>
<dbReference type="RefSeq" id="WP_011212320.1">
    <property type="nucleotide sequence ID" value="NC_006362.1"/>
</dbReference>
<evidence type="ECO:0000259" key="5">
    <source>
        <dbReference type="Pfam" id="PF09363"/>
    </source>
</evidence>
<dbReference type="InterPro" id="IPR005593">
    <property type="entry name" value="Xul5P/Fru6P_PKetolase"/>
</dbReference>
<dbReference type="GO" id="GO:0016832">
    <property type="term" value="F:aldehyde-lyase activity"/>
    <property type="evidence" value="ECO:0007669"/>
    <property type="project" value="InterPro"/>
</dbReference>
<evidence type="ECO:0000256" key="3">
    <source>
        <dbReference type="ARBA" id="ARBA00023052"/>
    </source>
</evidence>
<evidence type="ECO:0000259" key="6">
    <source>
        <dbReference type="Pfam" id="PF09364"/>
    </source>
</evidence>
<gene>
    <name evidence="7" type="ordered locus">PNF1_1130</name>
</gene>
<dbReference type="PANTHER" id="PTHR31273:SF0">
    <property type="entry name" value="PHOSPHOKETOLASE-RELATED"/>
    <property type="match status" value="1"/>
</dbReference>
<feature type="domain" description="Xylulose 5-phosphate/Fructose 6-phosphate phosphoketolase N-terminal" evidence="6">
    <location>
        <begin position="19"/>
        <end position="345"/>
    </location>
</feature>
<keyword evidence="8" id="KW-1185">Reference proteome</keyword>
<dbReference type="OrthoDB" id="9768449at2"/>
<dbReference type="InterPro" id="IPR018969">
    <property type="entry name" value="Xul5P/Fru6P_PKetolase_C"/>
</dbReference>
<dbReference type="InterPro" id="IPR018970">
    <property type="entry name" value="Xul5P/Fru6P_PKetolase_N"/>
</dbReference>
<comment type="similarity">
    <text evidence="2">Belongs to the XFP family.</text>
</comment>
<dbReference type="KEGG" id="nfa:PNF1_1130"/>
<dbReference type="Proteomes" id="UP000006820">
    <property type="component" value="Plasmid pNF1"/>
</dbReference>
<dbReference type="SUPFAM" id="SSF52518">
    <property type="entry name" value="Thiamin diphosphate-binding fold (THDP-binding)"/>
    <property type="match status" value="2"/>
</dbReference>
<organism evidence="7 8">
    <name type="scientific">Nocardia farcinica (strain IFM 10152)</name>
    <dbReference type="NCBI Taxonomy" id="247156"/>
    <lineage>
        <taxon>Bacteria</taxon>
        <taxon>Bacillati</taxon>
        <taxon>Actinomycetota</taxon>
        <taxon>Actinomycetes</taxon>
        <taxon>Mycobacteriales</taxon>
        <taxon>Nocardiaceae</taxon>
        <taxon>Nocardia</taxon>
    </lineage>
</organism>